<evidence type="ECO:0000313" key="1">
    <source>
        <dbReference type="EMBL" id="MPC56364.1"/>
    </source>
</evidence>
<sequence>MEKHYNIRIQGKLQEATRDTCSVGLPQRDCYFQWIFLNRTSSKEELSVRWVWLSLLLVLKLTDFYHPSLSLSDQYRGDYKPGHVLSEVYLSVMSPGTLSVVMSLQT</sequence>
<protein>
    <submittedName>
        <fullName evidence="1">Uncharacterized protein</fullName>
    </submittedName>
</protein>
<evidence type="ECO:0000313" key="2">
    <source>
        <dbReference type="Proteomes" id="UP000324222"/>
    </source>
</evidence>
<keyword evidence="2" id="KW-1185">Reference proteome</keyword>
<dbReference type="AlphaFoldDB" id="A0A5B7GIL7"/>
<reference evidence="1 2" key="1">
    <citation type="submission" date="2019-05" db="EMBL/GenBank/DDBJ databases">
        <title>Another draft genome of Portunus trituberculatus and its Hox gene families provides insights of decapod evolution.</title>
        <authorList>
            <person name="Jeong J.-H."/>
            <person name="Song I."/>
            <person name="Kim S."/>
            <person name="Choi T."/>
            <person name="Kim D."/>
            <person name="Ryu S."/>
            <person name="Kim W."/>
        </authorList>
    </citation>
    <scope>NUCLEOTIDE SEQUENCE [LARGE SCALE GENOMIC DNA]</scope>
    <source>
        <tissue evidence="1">Muscle</tissue>
    </source>
</reference>
<name>A0A5B7GIL7_PORTR</name>
<comment type="caution">
    <text evidence="1">The sequence shown here is derived from an EMBL/GenBank/DDBJ whole genome shotgun (WGS) entry which is preliminary data.</text>
</comment>
<accession>A0A5B7GIL7</accession>
<dbReference type="EMBL" id="VSRR010013878">
    <property type="protein sequence ID" value="MPC56364.1"/>
    <property type="molecule type" value="Genomic_DNA"/>
</dbReference>
<dbReference type="Proteomes" id="UP000324222">
    <property type="component" value="Unassembled WGS sequence"/>
</dbReference>
<proteinExistence type="predicted"/>
<gene>
    <name evidence="1" type="ORF">E2C01_050322</name>
</gene>
<organism evidence="1 2">
    <name type="scientific">Portunus trituberculatus</name>
    <name type="common">Swimming crab</name>
    <name type="synonym">Neptunus trituberculatus</name>
    <dbReference type="NCBI Taxonomy" id="210409"/>
    <lineage>
        <taxon>Eukaryota</taxon>
        <taxon>Metazoa</taxon>
        <taxon>Ecdysozoa</taxon>
        <taxon>Arthropoda</taxon>
        <taxon>Crustacea</taxon>
        <taxon>Multicrustacea</taxon>
        <taxon>Malacostraca</taxon>
        <taxon>Eumalacostraca</taxon>
        <taxon>Eucarida</taxon>
        <taxon>Decapoda</taxon>
        <taxon>Pleocyemata</taxon>
        <taxon>Brachyura</taxon>
        <taxon>Eubrachyura</taxon>
        <taxon>Portunoidea</taxon>
        <taxon>Portunidae</taxon>
        <taxon>Portuninae</taxon>
        <taxon>Portunus</taxon>
    </lineage>
</organism>